<evidence type="ECO:0000313" key="2">
    <source>
        <dbReference type="Proteomes" id="UP001363035"/>
    </source>
</evidence>
<comment type="caution">
    <text evidence="1">The sequence shown here is derived from an EMBL/GenBank/DDBJ whole genome shotgun (WGS) entry which is preliminary data.</text>
</comment>
<sequence>MNRKEGMAQWQFFKEWKEFIFTKEERYTINLFVSPLNEKDSKIDLQIKQDPIHVSKDVYIDWKILTDGELYTDFIISLNQFFEQKK</sequence>
<keyword evidence="2" id="KW-1185">Reference proteome</keyword>
<evidence type="ECO:0000313" key="1">
    <source>
        <dbReference type="EMBL" id="MEI5984249.1"/>
    </source>
</evidence>
<name>A0ABU8I3E9_9SPHI</name>
<protein>
    <recommendedName>
        <fullName evidence="3">DUF4268 domain-containing protein</fullName>
    </recommendedName>
</protein>
<accession>A0ABU8I3E9</accession>
<proteinExistence type="predicted"/>
<organism evidence="1 2">
    <name type="scientific">Sphingobacterium tenebrionis</name>
    <dbReference type="NCBI Taxonomy" id="3111775"/>
    <lineage>
        <taxon>Bacteria</taxon>
        <taxon>Pseudomonadati</taxon>
        <taxon>Bacteroidota</taxon>
        <taxon>Sphingobacteriia</taxon>
        <taxon>Sphingobacteriales</taxon>
        <taxon>Sphingobacteriaceae</taxon>
        <taxon>Sphingobacterium</taxon>
    </lineage>
</organism>
<reference evidence="1 2" key="1">
    <citation type="submission" date="2024-01" db="EMBL/GenBank/DDBJ databases">
        <title>Sphingobacterium tenebrionis sp. nov., a novel endophyte isolated from tenebrio molitor intestines.</title>
        <authorList>
            <person name="Zhang C."/>
        </authorList>
    </citation>
    <scope>NUCLEOTIDE SEQUENCE [LARGE SCALE GENOMIC DNA]</scope>
    <source>
        <strain evidence="1 2">PU5-4</strain>
    </source>
</reference>
<dbReference type="Proteomes" id="UP001363035">
    <property type="component" value="Unassembled WGS sequence"/>
</dbReference>
<evidence type="ECO:0008006" key="3">
    <source>
        <dbReference type="Google" id="ProtNLM"/>
    </source>
</evidence>
<gene>
    <name evidence="1" type="ORF">VJ786_04965</name>
</gene>
<dbReference type="RefSeq" id="WP_336557368.1">
    <property type="nucleotide sequence ID" value="NZ_JAYLLN010000007.1"/>
</dbReference>
<dbReference type="EMBL" id="JAYLLN010000007">
    <property type="protein sequence ID" value="MEI5984249.1"/>
    <property type="molecule type" value="Genomic_DNA"/>
</dbReference>